<keyword evidence="1" id="KW-0812">Transmembrane</keyword>
<evidence type="ECO:0000256" key="1">
    <source>
        <dbReference type="SAM" id="Phobius"/>
    </source>
</evidence>
<reference evidence="2 3" key="1">
    <citation type="submission" date="2023-01" db="EMBL/GenBank/DDBJ databases">
        <title>Complete genome of Chryseobacterium camelliae VAN22-5A.</title>
        <authorList>
            <person name="Zong G."/>
            <person name="Cao G."/>
        </authorList>
    </citation>
    <scope>NUCLEOTIDE SEQUENCE [LARGE SCALE GENOMIC DNA]</scope>
    <source>
        <strain evidence="2 3">VAN22-5A</strain>
    </source>
</reference>
<proteinExistence type="predicted"/>
<feature type="transmembrane region" description="Helical" evidence="1">
    <location>
        <begin position="12"/>
        <end position="36"/>
    </location>
</feature>
<feature type="transmembrane region" description="Helical" evidence="1">
    <location>
        <begin position="95"/>
        <end position="118"/>
    </location>
</feature>
<sequence>MEQTFCLQKRKYKFFLWFHIILSSLYFIGLLMMLYADYTLSELSEKTKYESAILYSEQAKIYRRGWGFAIILFFINIILFLIIKKRLKFTKEILNVYSVVTLLLWTFNLIKELILSIQTDNFNFLRIIIITCFILIIAFYFFYLNSNKFQKEKKELDSIDCIGIHKD</sequence>
<evidence type="ECO:0000313" key="3">
    <source>
        <dbReference type="Proteomes" id="UP001210978"/>
    </source>
</evidence>
<keyword evidence="1" id="KW-0472">Membrane</keyword>
<keyword evidence="1" id="KW-1133">Transmembrane helix</keyword>
<accession>A0ABY7QNL8</accession>
<evidence type="ECO:0000313" key="2">
    <source>
        <dbReference type="EMBL" id="WBV60567.1"/>
    </source>
</evidence>
<feature type="transmembrane region" description="Helical" evidence="1">
    <location>
        <begin position="65"/>
        <end position="83"/>
    </location>
</feature>
<dbReference type="EMBL" id="CP115859">
    <property type="protein sequence ID" value="WBV60567.1"/>
    <property type="molecule type" value="Genomic_DNA"/>
</dbReference>
<name>A0ABY7QNL8_9FLAO</name>
<keyword evidence="3" id="KW-1185">Reference proteome</keyword>
<organism evidence="2 3">
    <name type="scientific">Chryseobacterium camelliae</name>
    <dbReference type="NCBI Taxonomy" id="1265445"/>
    <lineage>
        <taxon>Bacteria</taxon>
        <taxon>Pseudomonadati</taxon>
        <taxon>Bacteroidota</taxon>
        <taxon>Flavobacteriia</taxon>
        <taxon>Flavobacteriales</taxon>
        <taxon>Weeksellaceae</taxon>
        <taxon>Chryseobacterium group</taxon>
        <taxon>Chryseobacterium</taxon>
    </lineage>
</organism>
<gene>
    <name evidence="2" type="ORF">PFY12_00260</name>
</gene>
<dbReference type="RefSeq" id="WP_271148889.1">
    <property type="nucleotide sequence ID" value="NZ_CP115859.1"/>
</dbReference>
<protein>
    <submittedName>
        <fullName evidence="2">Uncharacterized protein</fullName>
    </submittedName>
</protein>
<dbReference type="Proteomes" id="UP001210978">
    <property type="component" value="Chromosome"/>
</dbReference>
<feature type="transmembrane region" description="Helical" evidence="1">
    <location>
        <begin position="124"/>
        <end position="144"/>
    </location>
</feature>